<keyword evidence="4" id="KW-0597">Phosphoprotein</keyword>
<comment type="similarity">
    <text evidence="2">Belongs to the MLF family.</text>
</comment>
<feature type="region of interest" description="Disordered" evidence="5">
    <location>
        <begin position="1"/>
        <end position="150"/>
    </location>
</feature>
<dbReference type="InterPro" id="IPR019376">
    <property type="entry name" value="Myeloid_leukemia_factor"/>
</dbReference>
<dbReference type="AlphaFoldDB" id="A0A834LJH8"/>
<organism evidence="6 7">
    <name type="scientific">Rhododendron simsii</name>
    <name type="common">Sims's rhododendron</name>
    <dbReference type="NCBI Taxonomy" id="118357"/>
    <lineage>
        <taxon>Eukaryota</taxon>
        <taxon>Viridiplantae</taxon>
        <taxon>Streptophyta</taxon>
        <taxon>Embryophyta</taxon>
        <taxon>Tracheophyta</taxon>
        <taxon>Spermatophyta</taxon>
        <taxon>Magnoliopsida</taxon>
        <taxon>eudicotyledons</taxon>
        <taxon>Gunneridae</taxon>
        <taxon>Pentapetalae</taxon>
        <taxon>asterids</taxon>
        <taxon>Ericales</taxon>
        <taxon>Ericaceae</taxon>
        <taxon>Ericoideae</taxon>
        <taxon>Rhodoreae</taxon>
        <taxon>Rhododendron</taxon>
    </lineage>
</organism>
<evidence type="ECO:0000256" key="4">
    <source>
        <dbReference type="ARBA" id="ARBA00022553"/>
    </source>
</evidence>
<dbReference type="OrthoDB" id="8707547at2759"/>
<keyword evidence="7" id="KW-1185">Reference proteome</keyword>
<gene>
    <name evidence="6" type="ORF">RHSIM_Rhsim07G0028000</name>
</gene>
<protein>
    <submittedName>
        <fullName evidence="6">Uncharacterized protein</fullName>
    </submittedName>
</protein>
<feature type="region of interest" description="Disordered" evidence="5">
    <location>
        <begin position="363"/>
        <end position="386"/>
    </location>
</feature>
<feature type="compositionally biased region" description="Basic and acidic residues" evidence="5">
    <location>
        <begin position="368"/>
        <end position="380"/>
    </location>
</feature>
<keyword evidence="3" id="KW-0963">Cytoplasm</keyword>
<accession>A0A834LJH8</accession>
<reference evidence="6" key="1">
    <citation type="submission" date="2019-11" db="EMBL/GenBank/DDBJ databases">
        <authorList>
            <person name="Liu Y."/>
            <person name="Hou J."/>
            <person name="Li T.-Q."/>
            <person name="Guan C.-H."/>
            <person name="Wu X."/>
            <person name="Wu H.-Z."/>
            <person name="Ling F."/>
            <person name="Zhang R."/>
            <person name="Shi X.-G."/>
            <person name="Ren J.-P."/>
            <person name="Chen E.-F."/>
            <person name="Sun J.-M."/>
        </authorList>
    </citation>
    <scope>NUCLEOTIDE SEQUENCE</scope>
    <source>
        <strain evidence="6">Adult_tree_wgs_1</strain>
        <tissue evidence="6">Leaves</tissue>
    </source>
</reference>
<feature type="compositionally biased region" description="Basic and acidic residues" evidence="5">
    <location>
        <begin position="110"/>
        <end position="144"/>
    </location>
</feature>
<comment type="caution">
    <text evidence="6">The sequence shown here is derived from an EMBL/GenBank/DDBJ whole genome shotgun (WGS) entry which is preliminary data.</text>
</comment>
<proteinExistence type="inferred from homology"/>
<name>A0A834LJH8_RHOSS</name>
<dbReference type="EMBL" id="WJXA01000007">
    <property type="protein sequence ID" value="KAF7138755.1"/>
    <property type="molecule type" value="Genomic_DNA"/>
</dbReference>
<evidence type="ECO:0000313" key="6">
    <source>
        <dbReference type="EMBL" id="KAF7138755.1"/>
    </source>
</evidence>
<dbReference type="GO" id="GO:0005737">
    <property type="term" value="C:cytoplasm"/>
    <property type="evidence" value="ECO:0007669"/>
    <property type="project" value="UniProtKB-SubCell"/>
</dbReference>
<feature type="compositionally biased region" description="Low complexity" evidence="5">
    <location>
        <begin position="37"/>
        <end position="67"/>
    </location>
</feature>
<evidence type="ECO:0000256" key="3">
    <source>
        <dbReference type="ARBA" id="ARBA00022490"/>
    </source>
</evidence>
<dbReference type="PANTHER" id="PTHR13105">
    <property type="entry name" value="MYELOID LEUKEMIA FACTOR"/>
    <property type="match status" value="1"/>
</dbReference>
<sequence>MQRDRERAESNNSGGPFDGFGGFGGFGPQRSITSSIFGGRDPFDDPFFTRPFGSMFGSSMFNSGSPFRDSPQISSSKEPIIEELLSDDEEEESDDISAEGKGVTKRHKHAESNKQPHVEHPDDKPDENKSKDVTYRSDYNKVEGSKPQARSVSFQKVTYGGISGPYYSATTTRRTGSDGVVLEECKQADITTGQAEHRISRGMLDKGHSVTRRLNSDGKVDTNQTLHNLNEDELAGFEQAWKGNAERHFPARYDGSTFNDAAGSGSSGPSGWASRSSLALPFEGFSGGTRRRGAYNEPRMPPSSGKFVLSWRLVTCTESIMSKLFGGKDPFDDPFFTTPFSGLFPAQHNSGNGSKEITIEEVDSDGNPLKHSEPSKELVAKKPNGKQANGTKIFSFERVAYGGLNGMYYTASVTRKSGDDGVVMMEVNEEDKLVGQALNTVSRGIRDKGHSVTTKRTSDGKVDTLQTLHNLNEDELGGFEANWKANEQKLPADWNHGFKMLENAAEASGSGWDWWPSWGGWPLPFAEHSADAEGTVPRIEAGTSSRGRAEKIVRVNID</sequence>
<feature type="compositionally biased region" description="Gly residues" evidence="5">
    <location>
        <begin position="16"/>
        <end position="27"/>
    </location>
</feature>
<comment type="subcellular location">
    <subcellularLocation>
        <location evidence="1">Cytoplasm</location>
    </subcellularLocation>
</comment>
<feature type="compositionally biased region" description="Acidic residues" evidence="5">
    <location>
        <begin position="84"/>
        <end position="97"/>
    </location>
</feature>
<evidence type="ECO:0000256" key="1">
    <source>
        <dbReference type="ARBA" id="ARBA00004496"/>
    </source>
</evidence>
<evidence type="ECO:0000256" key="2">
    <source>
        <dbReference type="ARBA" id="ARBA00008332"/>
    </source>
</evidence>
<evidence type="ECO:0000256" key="5">
    <source>
        <dbReference type="SAM" id="MobiDB-lite"/>
    </source>
</evidence>
<evidence type="ECO:0000313" key="7">
    <source>
        <dbReference type="Proteomes" id="UP000626092"/>
    </source>
</evidence>
<dbReference type="Pfam" id="PF10248">
    <property type="entry name" value="Mlf1IP"/>
    <property type="match status" value="2"/>
</dbReference>
<dbReference type="Proteomes" id="UP000626092">
    <property type="component" value="Unassembled WGS sequence"/>
</dbReference>